<accession>A5BDT8</accession>
<sequence length="81" mass="8667">MAVKKATTAVSVKGTSRNSSGMRVNWVCGRRELWLRRRSATYAMATRGATAATGGVTVSGGDKGTNYNSQNVAKPDCWILE</sequence>
<evidence type="ECO:0000313" key="2">
    <source>
        <dbReference type="EMBL" id="CAN81043.1"/>
    </source>
</evidence>
<reference evidence="2" key="1">
    <citation type="journal article" date="2007" name="PLoS ONE">
        <title>The first genome sequence of an elite grapevine cultivar (Pinot noir Vitis vinifera L.): coping with a highly heterozygous genome.</title>
        <authorList>
            <person name="Velasco R."/>
            <person name="Zharkikh A."/>
            <person name="Troggio M."/>
            <person name="Cartwright D.A."/>
            <person name="Cestaro A."/>
            <person name="Pruss D."/>
            <person name="Pindo M."/>
            <person name="FitzGerald L.M."/>
            <person name="Vezzulli S."/>
            <person name="Reid J."/>
            <person name="Malacarne G."/>
            <person name="Iliev D."/>
            <person name="Coppola G."/>
            <person name="Wardell B."/>
            <person name="Micheletti D."/>
            <person name="Macalma T."/>
            <person name="Facci M."/>
            <person name="Mitchell J.T."/>
            <person name="Perazzolli M."/>
            <person name="Eldredge G."/>
            <person name="Gatto P."/>
            <person name="Oyzerski R."/>
            <person name="Moretto M."/>
            <person name="Gutin N."/>
            <person name="Stefanini M."/>
            <person name="Chen Y."/>
            <person name="Segala C."/>
            <person name="Davenport C."/>
            <person name="Dematte L."/>
            <person name="Mraz A."/>
            <person name="Battilana J."/>
            <person name="Stormo K."/>
            <person name="Costa F."/>
            <person name="Tao Q."/>
            <person name="Si-Ammour A."/>
            <person name="Harkins T."/>
            <person name="Lackey A."/>
            <person name="Perbost C."/>
            <person name="Taillon B."/>
            <person name="Stella A."/>
            <person name="Solovyev V."/>
            <person name="Fawcett J.A."/>
            <person name="Sterck L."/>
            <person name="Vandepoele K."/>
            <person name="Grando S.M."/>
            <person name="Toppo S."/>
            <person name="Moser C."/>
            <person name="Lanchbury J."/>
            <person name="Bogden R."/>
            <person name="Skolnick M."/>
            <person name="Sgaramella V."/>
            <person name="Bhatnagar S.K."/>
            <person name="Fontana P."/>
            <person name="Gutin A."/>
            <person name="Van de Peer Y."/>
            <person name="Salamini F."/>
            <person name="Viola R."/>
        </authorList>
    </citation>
    <scope>NUCLEOTIDE SEQUENCE</scope>
</reference>
<dbReference type="AlphaFoldDB" id="A5BDT8"/>
<protein>
    <submittedName>
        <fullName evidence="2">Uncharacterized protein</fullName>
    </submittedName>
</protein>
<name>A5BDT8_VITVI</name>
<feature type="compositionally biased region" description="Polar residues" evidence="1">
    <location>
        <begin position="8"/>
        <end position="21"/>
    </location>
</feature>
<proteinExistence type="predicted"/>
<evidence type="ECO:0000256" key="1">
    <source>
        <dbReference type="SAM" id="MobiDB-lite"/>
    </source>
</evidence>
<feature type="region of interest" description="Disordered" evidence="1">
    <location>
        <begin position="1"/>
        <end position="21"/>
    </location>
</feature>
<gene>
    <name evidence="2" type="ORF">VITISV_006761</name>
</gene>
<organism evidence="2">
    <name type="scientific">Vitis vinifera</name>
    <name type="common">Grape</name>
    <dbReference type="NCBI Taxonomy" id="29760"/>
    <lineage>
        <taxon>Eukaryota</taxon>
        <taxon>Viridiplantae</taxon>
        <taxon>Streptophyta</taxon>
        <taxon>Embryophyta</taxon>
        <taxon>Tracheophyta</taxon>
        <taxon>Spermatophyta</taxon>
        <taxon>Magnoliopsida</taxon>
        <taxon>eudicotyledons</taxon>
        <taxon>Gunneridae</taxon>
        <taxon>Pentapetalae</taxon>
        <taxon>rosids</taxon>
        <taxon>Vitales</taxon>
        <taxon>Vitaceae</taxon>
        <taxon>Viteae</taxon>
        <taxon>Vitis</taxon>
    </lineage>
</organism>
<dbReference type="EMBL" id="AM455828">
    <property type="protein sequence ID" value="CAN81043.1"/>
    <property type="molecule type" value="Genomic_DNA"/>
</dbReference>